<dbReference type="Pfam" id="PF00501">
    <property type="entry name" value="AMP-binding"/>
    <property type="match status" value="1"/>
</dbReference>
<evidence type="ECO:0000256" key="3">
    <source>
        <dbReference type="ARBA" id="ARBA00022741"/>
    </source>
</evidence>
<dbReference type="SUPFAM" id="SSF56801">
    <property type="entry name" value="Acetyl-CoA synthetase-like"/>
    <property type="match status" value="1"/>
</dbReference>
<dbReference type="GO" id="GO:0006633">
    <property type="term" value="P:fatty acid biosynthetic process"/>
    <property type="evidence" value="ECO:0007669"/>
    <property type="project" value="TreeGrafter"/>
</dbReference>
<dbReference type="Pfam" id="PF13193">
    <property type="entry name" value="AMP-binding_C"/>
    <property type="match status" value="1"/>
</dbReference>
<dbReference type="Gene3D" id="3.30.300.30">
    <property type="match status" value="1"/>
</dbReference>
<dbReference type="EMBL" id="CZRL01000064">
    <property type="protein sequence ID" value="CUS51617.1"/>
    <property type="molecule type" value="Genomic_DNA"/>
</dbReference>
<name>A0A160TS26_9ZZZZ</name>
<organism evidence="7">
    <name type="scientific">hydrothermal vent metagenome</name>
    <dbReference type="NCBI Taxonomy" id="652676"/>
    <lineage>
        <taxon>unclassified sequences</taxon>
        <taxon>metagenomes</taxon>
        <taxon>ecological metagenomes</taxon>
    </lineage>
</organism>
<keyword evidence="2 7" id="KW-0436">Ligase</keyword>
<dbReference type="Gene3D" id="3.40.50.12780">
    <property type="entry name" value="N-terminal domain of ligase-like"/>
    <property type="match status" value="1"/>
</dbReference>
<evidence type="ECO:0000313" key="7">
    <source>
        <dbReference type="EMBL" id="CUS51617.1"/>
    </source>
</evidence>
<comment type="similarity">
    <text evidence="1">Belongs to the ATP-dependent AMP-binding enzyme family.</text>
</comment>
<proteinExistence type="inferred from homology"/>
<dbReference type="GO" id="GO:0006637">
    <property type="term" value="P:acyl-CoA metabolic process"/>
    <property type="evidence" value="ECO:0007669"/>
    <property type="project" value="TreeGrafter"/>
</dbReference>
<protein>
    <submittedName>
        <fullName evidence="7">Acetyl-coenzyme A synthetase</fullName>
        <ecNumber evidence="7">6.2.1.1</ecNumber>
    </submittedName>
</protein>
<keyword evidence="4" id="KW-0067">ATP-binding</keyword>
<dbReference type="EC" id="6.2.1.1" evidence="7"/>
<dbReference type="GO" id="GO:0003987">
    <property type="term" value="F:acetate-CoA ligase activity"/>
    <property type="evidence" value="ECO:0007669"/>
    <property type="project" value="UniProtKB-EC"/>
</dbReference>
<dbReference type="InterPro" id="IPR000873">
    <property type="entry name" value="AMP-dep_synth/lig_dom"/>
</dbReference>
<dbReference type="InterPro" id="IPR020845">
    <property type="entry name" value="AMP-binding_CS"/>
</dbReference>
<keyword evidence="3" id="KW-0547">Nucleotide-binding</keyword>
<dbReference type="GO" id="GO:0015645">
    <property type="term" value="F:fatty acid ligase activity"/>
    <property type="evidence" value="ECO:0007669"/>
    <property type="project" value="TreeGrafter"/>
</dbReference>
<dbReference type="GO" id="GO:0004321">
    <property type="term" value="F:fatty-acyl-CoA synthase activity"/>
    <property type="evidence" value="ECO:0007669"/>
    <property type="project" value="TreeGrafter"/>
</dbReference>
<evidence type="ECO:0000256" key="4">
    <source>
        <dbReference type="ARBA" id="ARBA00022840"/>
    </source>
</evidence>
<accession>A0A160TS26</accession>
<dbReference type="AlphaFoldDB" id="A0A160TS26"/>
<evidence type="ECO:0000259" key="5">
    <source>
        <dbReference type="Pfam" id="PF00501"/>
    </source>
</evidence>
<dbReference type="GO" id="GO:0005524">
    <property type="term" value="F:ATP binding"/>
    <property type="evidence" value="ECO:0007669"/>
    <property type="project" value="UniProtKB-KW"/>
</dbReference>
<dbReference type="FunFam" id="3.30.300.30:FF:000005">
    <property type="entry name" value="Acyl-coenzyme A synthetase ACSM5, mitochondrial"/>
    <property type="match status" value="1"/>
</dbReference>
<dbReference type="InterPro" id="IPR045851">
    <property type="entry name" value="AMP-bd_C_sf"/>
</dbReference>
<sequence length="554" mass="60400">MPEDPDNLVERQLQDWLKTFDAETVSVAGILCDQHAEDPESIALLYEDALGNRARYTFAQLRDLSSRSAGALKALGVTKGDRVATLLPKSPELLVTTLGLWRLGAVHVPLFTAFGPKAITSRVENSQACVLVTDAANRHKVSFGNAGPGCPQVVTITDENGDIHDGDVAYLDALAQADPVMDPVLTCGDDLFILIYTSGTTGSPKGVEIPVKALASFVAYMRFGLDVRDDDVYWNMADPGWAYGLFYALVGPLLLGNTTIFFNAPFDVSATYRILETYGVTNVTTAPTVFRMMRAAGDQVIPSDTSSLRLASCAGEPLNPDVVRWGRNQLGVPIHDHYGQTEGGMMVCNHHFPELHRPIFPGSMGHAMPGFRIVILNSDGDELEAGEEGQLAVDTQASPLFWYRGYFNDPQRTAERFTGNGRYYLTGDSASRDTDSYISFSGRADDIITSAGYRIGPFEPESALLAHEAVAEAAVVGIADELRGEIVKAFVVLKTGYDPSPELAETLRLFVQSTLSAHAYPRQIEFISELPKTPSGKVQRFLLRTKSDHQTEPR</sequence>
<gene>
    <name evidence="7" type="ORF">MGWOODY_XGa2383</name>
</gene>
<dbReference type="InterPro" id="IPR042099">
    <property type="entry name" value="ANL_N_sf"/>
</dbReference>
<dbReference type="InterPro" id="IPR025110">
    <property type="entry name" value="AMP-bd_C"/>
</dbReference>
<evidence type="ECO:0000259" key="6">
    <source>
        <dbReference type="Pfam" id="PF13193"/>
    </source>
</evidence>
<feature type="domain" description="AMP-dependent synthetase/ligase" evidence="5">
    <location>
        <begin position="35"/>
        <end position="396"/>
    </location>
</feature>
<dbReference type="InterPro" id="IPR051087">
    <property type="entry name" value="Mitochondrial_ACSM"/>
</dbReference>
<evidence type="ECO:0000256" key="1">
    <source>
        <dbReference type="ARBA" id="ARBA00006432"/>
    </source>
</evidence>
<dbReference type="PROSITE" id="PS00455">
    <property type="entry name" value="AMP_BINDING"/>
    <property type="match status" value="1"/>
</dbReference>
<dbReference type="PANTHER" id="PTHR43605:SF10">
    <property type="entry name" value="ACYL-COA SYNTHETASE MEDIUM CHAIN FAMILY MEMBER 3"/>
    <property type="match status" value="1"/>
</dbReference>
<reference evidence="7" key="1">
    <citation type="submission" date="2015-10" db="EMBL/GenBank/DDBJ databases">
        <authorList>
            <person name="Gilbert D.G."/>
        </authorList>
    </citation>
    <scope>NUCLEOTIDE SEQUENCE</scope>
</reference>
<evidence type="ECO:0000256" key="2">
    <source>
        <dbReference type="ARBA" id="ARBA00022598"/>
    </source>
</evidence>
<dbReference type="PANTHER" id="PTHR43605">
    <property type="entry name" value="ACYL-COENZYME A SYNTHETASE"/>
    <property type="match status" value="1"/>
</dbReference>
<feature type="domain" description="AMP-binding enzyme C-terminal" evidence="6">
    <location>
        <begin position="461"/>
        <end position="537"/>
    </location>
</feature>